<dbReference type="Proteomes" id="UP000054886">
    <property type="component" value="Unassembled WGS sequence"/>
</dbReference>
<organism evidence="1 2">
    <name type="scientific">Candida glabrata</name>
    <name type="common">Yeast</name>
    <name type="synonym">Torulopsis glabrata</name>
    <dbReference type="NCBI Taxonomy" id="5478"/>
    <lineage>
        <taxon>Eukaryota</taxon>
        <taxon>Fungi</taxon>
        <taxon>Dikarya</taxon>
        <taxon>Ascomycota</taxon>
        <taxon>Saccharomycotina</taxon>
        <taxon>Saccharomycetes</taxon>
        <taxon>Saccharomycetales</taxon>
        <taxon>Saccharomycetaceae</taxon>
        <taxon>Nakaseomyces</taxon>
    </lineage>
</organism>
<gene>
    <name evidence="1" type="ORF">AO440_003559</name>
</gene>
<evidence type="ECO:0000313" key="2">
    <source>
        <dbReference type="Proteomes" id="UP000054886"/>
    </source>
</evidence>
<dbReference type="VEuPathDB" id="FungiDB:CAGL0K07205g"/>
<dbReference type="EMBL" id="LLZZ01000194">
    <property type="protein sequence ID" value="KTA95010.1"/>
    <property type="molecule type" value="Genomic_DNA"/>
</dbReference>
<dbReference type="VEuPathDB" id="FungiDB:B1J91_K07205g"/>
<comment type="caution">
    <text evidence="1">The sequence shown here is derived from an EMBL/GenBank/DDBJ whole genome shotgun (WGS) entry which is preliminary data.</text>
</comment>
<name>A0A0W0DYH6_CANGB</name>
<dbReference type="AlphaFoldDB" id="A0A0W0DYH6"/>
<reference evidence="1 2" key="1">
    <citation type="submission" date="2015-10" db="EMBL/GenBank/DDBJ databases">
        <title>Draft genomes sequences of Candida glabrata isolates 1A, 1B, 2A, 2B, 3A and 3B.</title>
        <authorList>
            <person name="Haavelsrud O.E."/>
            <person name="Gaustad P."/>
        </authorList>
    </citation>
    <scope>NUCLEOTIDE SEQUENCE [LARGE SCALE GENOMIC DNA]</scope>
    <source>
        <strain evidence="1">910700640</strain>
    </source>
</reference>
<dbReference type="VEuPathDB" id="FungiDB:GWK60_K07073"/>
<dbReference type="PhylomeDB" id="A0A0W0DYH6"/>
<proteinExistence type="predicted"/>
<protein>
    <submittedName>
        <fullName evidence="1">Uncharacterized protein</fullName>
    </submittedName>
</protein>
<accession>A0A0W0DYH6</accession>
<evidence type="ECO:0000313" key="1">
    <source>
        <dbReference type="EMBL" id="KTA95010.1"/>
    </source>
</evidence>
<dbReference type="VEuPathDB" id="FungiDB:GW608_K07051"/>
<dbReference type="VEuPathDB" id="FungiDB:GVI51_K07073"/>
<sequence length="239" mass="27689">MLSETISKENQKILSSIVFKLFKSISEPLLEFLKDAMESLILLHTNESQYPIFTLRSHVILKLISLHEKINKITKNFSNCENYEKLMRLISQTHKNLISIVSLLSDQLSQYHIREEFSNSISVIFQQISSIFKSFNMFDDIVNQLYYHATATGGSDGSLFYVTDPLLMDITQFNQFNDTLKNEIIMASSGFKEYLLIELNVFQLSKEKLLNHSMDTAITGDPKFKDFLAKRRQRLNIPN</sequence>